<dbReference type="NCBIfam" id="TIGR01994">
    <property type="entry name" value="SUF_scaf_2"/>
    <property type="match status" value="1"/>
</dbReference>
<protein>
    <submittedName>
        <fullName evidence="2">Iron-sulfur cluster assembly scaffold protein for SUF system, SufE2</fullName>
    </submittedName>
</protein>
<name>A0A6J4UJL7_9BACT</name>
<dbReference type="SUPFAM" id="SSF82649">
    <property type="entry name" value="SufE/NifU"/>
    <property type="match status" value="1"/>
</dbReference>
<dbReference type="GO" id="GO:0016226">
    <property type="term" value="P:iron-sulfur cluster assembly"/>
    <property type="evidence" value="ECO:0007669"/>
    <property type="project" value="InterPro"/>
</dbReference>
<organism evidence="2">
    <name type="scientific">uncultured Thermomicrobiales bacterium</name>
    <dbReference type="NCBI Taxonomy" id="1645740"/>
    <lineage>
        <taxon>Bacteria</taxon>
        <taxon>Pseudomonadati</taxon>
        <taxon>Thermomicrobiota</taxon>
        <taxon>Thermomicrobia</taxon>
        <taxon>Thermomicrobiales</taxon>
        <taxon>environmental samples</taxon>
    </lineage>
</organism>
<evidence type="ECO:0000313" key="2">
    <source>
        <dbReference type="EMBL" id="CAA9552700.1"/>
    </source>
</evidence>
<dbReference type="InterPro" id="IPR002871">
    <property type="entry name" value="NIF_FeS_clus_asmbl_NifU_N"/>
</dbReference>
<dbReference type="CDD" id="cd06664">
    <property type="entry name" value="IscU_like"/>
    <property type="match status" value="1"/>
</dbReference>
<gene>
    <name evidence="2" type="ORF">AVDCRST_MAG33-1019</name>
</gene>
<proteinExistence type="predicted"/>
<dbReference type="GO" id="GO:0005506">
    <property type="term" value="F:iron ion binding"/>
    <property type="evidence" value="ECO:0007669"/>
    <property type="project" value="InterPro"/>
</dbReference>
<evidence type="ECO:0000259" key="1">
    <source>
        <dbReference type="Pfam" id="PF01592"/>
    </source>
</evidence>
<dbReference type="AlphaFoldDB" id="A0A6J4UJL7"/>
<feature type="domain" description="NIF system FeS cluster assembly NifU N-terminal" evidence="1">
    <location>
        <begin position="6"/>
        <end position="119"/>
    </location>
</feature>
<dbReference type="Pfam" id="PF01592">
    <property type="entry name" value="NifU_N"/>
    <property type="match status" value="1"/>
</dbReference>
<dbReference type="Gene3D" id="3.90.1010.10">
    <property type="match status" value="1"/>
</dbReference>
<reference evidence="2" key="1">
    <citation type="submission" date="2020-02" db="EMBL/GenBank/DDBJ databases">
        <authorList>
            <person name="Meier V. D."/>
        </authorList>
    </citation>
    <scope>NUCLEOTIDE SEQUENCE</scope>
    <source>
        <strain evidence="2">AVDCRST_MAG33</strain>
    </source>
</reference>
<dbReference type="EMBL" id="CADCWK010000093">
    <property type="protein sequence ID" value="CAA9552700.1"/>
    <property type="molecule type" value="Genomic_DNA"/>
</dbReference>
<accession>A0A6J4UJL7</accession>
<dbReference type="GO" id="GO:0051536">
    <property type="term" value="F:iron-sulfur cluster binding"/>
    <property type="evidence" value="ECO:0007669"/>
    <property type="project" value="InterPro"/>
</dbReference>
<dbReference type="PANTHER" id="PTHR10093">
    <property type="entry name" value="IRON-SULFUR CLUSTER ASSEMBLY ENZYME NIFU HOMOLOG"/>
    <property type="match status" value="1"/>
</dbReference>
<sequence>MTDSIYREIILDHYKNPHHHGRLDPADVSHEETNPLCGDEIRIDVRINDGLISEIAFDGRGCAVSQASASILTDMVVGRPVTEAIALSREDLLEELGIPVSPARMKCATLGLKTLKLGLTGATSIDDDKL</sequence>